<protein>
    <submittedName>
        <fullName evidence="2">Endo/exonuclease/phosphatase domain-containing protein</fullName>
    </submittedName>
</protein>
<reference evidence="1" key="1">
    <citation type="submission" date="2012-09" db="EMBL/GenBank/DDBJ databases">
        <authorList>
            <person name="Martin A.A."/>
        </authorList>
    </citation>
    <scope>NUCLEOTIDE SEQUENCE</scope>
</reference>
<keyword evidence="1" id="KW-1185">Reference proteome</keyword>
<organism evidence="1 2">
    <name type="scientific">Angiostrongylus cantonensis</name>
    <name type="common">Rat lungworm</name>
    <dbReference type="NCBI Taxonomy" id="6313"/>
    <lineage>
        <taxon>Eukaryota</taxon>
        <taxon>Metazoa</taxon>
        <taxon>Ecdysozoa</taxon>
        <taxon>Nematoda</taxon>
        <taxon>Chromadorea</taxon>
        <taxon>Rhabditida</taxon>
        <taxon>Rhabditina</taxon>
        <taxon>Rhabditomorpha</taxon>
        <taxon>Strongyloidea</taxon>
        <taxon>Metastrongylidae</taxon>
        <taxon>Angiostrongylus</taxon>
    </lineage>
</organism>
<name>A0A0K0DAS1_ANGCA</name>
<accession>A0A0K0DAS1</accession>
<evidence type="ECO:0000313" key="1">
    <source>
        <dbReference type="Proteomes" id="UP000035642"/>
    </source>
</evidence>
<dbReference type="Proteomes" id="UP000035642">
    <property type="component" value="Unassembled WGS sequence"/>
</dbReference>
<dbReference type="WBParaSite" id="ACAC_0000742101-mRNA-1">
    <property type="protein sequence ID" value="ACAC_0000742101-mRNA-1"/>
    <property type="gene ID" value="ACAC_0000742101"/>
</dbReference>
<evidence type="ECO:0000313" key="2">
    <source>
        <dbReference type="WBParaSite" id="ACAC_0000742101-mRNA-1"/>
    </source>
</evidence>
<dbReference type="AlphaFoldDB" id="A0A0K0DAS1"/>
<proteinExistence type="predicted"/>
<reference evidence="2" key="2">
    <citation type="submission" date="2017-02" db="UniProtKB">
        <authorList>
            <consortium name="WormBaseParasite"/>
        </authorList>
    </citation>
    <scope>IDENTIFICATION</scope>
</reference>
<sequence length="78" mass="9556">MWINTGFDNLRRLWPASNYDEEEVNLDLEKFYRKERTFFKDYEIDHIILNRKFGVTKVAVVPKFYTESDHRLLRASLR</sequence>